<dbReference type="Pfam" id="PF11706">
    <property type="entry name" value="zf-CGNR"/>
    <property type="match status" value="1"/>
</dbReference>
<evidence type="ECO:0000313" key="3">
    <source>
        <dbReference type="Proteomes" id="UP000198215"/>
    </source>
</evidence>
<keyword evidence="3" id="KW-1185">Reference proteome</keyword>
<accession>A0A1C5HGF9</accession>
<dbReference type="AlphaFoldDB" id="A0A1C5HGF9"/>
<evidence type="ECO:0000259" key="1">
    <source>
        <dbReference type="Pfam" id="PF11706"/>
    </source>
</evidence>
<dbReference type="EMBL" id="LT607753">
    <property type="protein sequence ID" value="SCG45085.1"/>
    <property type="molecule type" value="Genomic_DNA"/>
</dbReference>
<dbReference type="PANTHER" id="PTHR35525:SF3">
    <property type="entry name" value="BLL6575 PROTEIN"/>
    <property type="match status" value="1"/>
</dbReference>
<dbReference type="Pfam" id="PF07336">
    <property type="entry name" value="ABATE"/>
    <property type="match status" value="1"/>
</dbReference>
<protein>
    <submittedName>
        <fullName evidence="2">Conserved protein containing a Zn-ribbon-like motif, possibly RNA-binding</fullName>
    </submittedName>
</protein>
<dbReference type="PANTHER" id="PTHR35525">
    <property type="entry name" value="BLL6575 PROTEIN"/>
    <property type="match status" value="1"/>
</dbReference>
<dbReference type="Gene3D" id="1.10.3300.10">
    <property type="entry name" value="Jann2411-like domain"/>
    <property type="match status" value="1"/>
</dbReference>
<feature type="domain" description="Zinc finger CGNR" evidence="1">
    <location>
        <begin position="148"/>
        <end position="191"/>
    </location>
</feature>
<dbReference type="OrthoDB" id="123307at2"/>
<dbReference type="RefSeq" id="WP_088975074.1">
    <property type="nucleotide sequence ID" value="NZ_LT607753.1"/>
</dbReference>
<organism evidence="2 3">
    <name type="scientific">Micromonospora coxensis</name>
    <dbReference type="NCBI Taxonomy" id="356852"/>
    <lineage>
        <taxon>Bacteria</taxon>
        <taxon>Bacillati</taxon>
        <taxon>Actinomycetota</taxon>
        <taxon>Actinomycetes</taxon>
        <taxon>Micromonosporales</taxon>
        <taxon>Micromonosporaceae</taxon>
        <taxon>Micromonospora</taxon>
    </lineage>
</organism>
<dbReference type="InterPro" id="IPR010852">
    <property type="entry name" value="ABATE"/>
</dbReference>
<name>A0A1C5HGF9_9ACTN</name>
<dbReference type="InterPro" id="IPR023286">
    <property type="entry name" value="ABATE_dom_sf"/>
</dbReference>
<reference evidence="3" key="1">
    <citation type="submission" date="2016-06" db="EMBL/GenBank/DDBJ databases">
        <authorList>
            <person name="Varghese N."/>
            <person name="Submissions Spin"/>
        </authorList>
    </citation>
    <scope>NUCLEOTIDE SEQUENCE [LARGE SCALE GENOMIC DNA]</scope>
    <source>
        <strain evidence="3">DSM 45161</strain>
    </source>
</reference>
<dbReference type="InterPro" id="IPR021005">
    <property type="entry name" value="Znf_CGNR"/>
</dbReference>
<dbReference type="SUPFAM" id="SSF160904">
    <property type="entry name" value="Jann2411-like"/>
    <property type="match status" value="1"/>
</dbReference>
<gene>
    <name evidence="2" type="ORF">GA0070614_1284</name>
</gene>
<proteinExistence type="predicted"/>
<evidence type="ECO:0000313" key="2">
    <source>
        <dbReference type="EMBL" id="SCG45085.1"/>
    </source>
</evidence>
<sequence length="196" mass="21108">MATDPPVDDTAAPGRLRWIEEFVNTRREDGDDIAAPEQLGHWLRDRGLLPADAAVDPAGRDRAEAVREGLRALIAANNVAPVASPRPDGLDPAAGAALAALTRDLPLVLDVTGPAPRLVPGTADPVDAALATLLAVVAEAVATGAWHRLKACREPSCRWAYYDHSRNRRRTWCSMEICGNRAKARAAHHRRSAPRD</sequence>
<dbReference type="Proteomes" id="UP000198215">
    <property type="component" value="Chromosome I"/>
</dbReference>